<feature type="transmembrane region" description="Helical" evidence="8">
    <location>
        <begin position="31"/>
        <end position="50"/>
    </location>
</feature>
<dbReference type="InterPro" id="IPR000522">
    <property type="entry name" value="ABC_transptr_permease_BtuC"/>
</dbReference>
<evidence type="ECO:0000256" key="8">
    <source>
        <dbReference type="SAM" id="Phobius"/>
    </source>
</evidence>
<reference evidence="9" key="1">
    <citation type="submission" date="2020-08" db="EMBL/GenBank/DDBJ databases">
        <title>Whole genome shotgun sequence of Polymorphospora rubra NBRC 101157.</title>
        <authorList>
            <person name="Komaki H."/>
            <person name="Tamura T."/>
        </authorList>
    </citation>
    <scope>NUCLEOTIDE SEQUENCE</scope>
    <source>
        <strain evidence="9">NBRC 101157</strain>
    </source>
</reference>
<comment type="subcellular location">
    <subcellularLocation>
        <location evidence="1">Cell membrane</location>
        <topology evidence="1">Multi-pass membrane protein</topology>
    </subcellularLocation>
</comment>
<keyword evidence="6 8" id="KW-1133">Transmembrane helix</keyword>
<proteinExistence type="inferred from homology"/>
<keyword evidence="3" id="KW-0813">Transport</keyword>
<dbReference type="GO" id="GO:0033214">
    <property type="term" value="P:siderophore-iron import into cell"/>
    <property type="evidence" value="ECO:0007669"/>
    <property type="project" value="TreeGrafter"/>
</dbReference>
<dbReference type="PANTHER" id="PTHR30472">
    <property type="entry name" value="FERRIC ENTEROBACTIN TRANSPORT SYSTEM PERMEASE PROTEIN"/>
    <property type="match status" value="1"/>
</dbReference>
<dbReference type="SUPFAM" id="SSF81345">
    <property type="entry name" value="ABC transporter involved in vitamin B12 uptake, BtuC"/>
    <property type="match status" value="1"/>
</dbReference>
<dbReference type="EMBL" id="AP023359">
    <property type="protein sequence ID" value="BCJ64724.1"/>
    <property type="molecule type" value="Genomic_DNA"/>
</dbReference>
<dbReference type="KEGG" id="pry:Prubr_17450"/>
<dbReference type="InterPro" id="IPR037294">
    <property type="entry name" value="ABC_BtuC-like"/>
</dbReference>
<evidence type="ECO:0000256" key="7">
    <source>
        <dbReference type="ARBA" id="ARBA00023136"/>
    </source>
</evidence>
<sequence>MAFLETSTAAGRTTFRFARPAVSGVLPLRPLAVGALLTAVTFAAFCVSVADGRIQIPLTEVVPALFGHGDPGTLLVVRELRLPRALTGLLVGAAFGLSGAVFQAMTGNPLASPDMIGVIAGAQTAVVAGIVLGFGAGLGTQTLGVVGALVAALVVYLLAWGGAPPDTGSCWSVSASPGCAPAPPTTWWRGRCRTRRGRRWAGWSAASTSAAGTTYARSPWRWRCWCPPSCCSAAGWAPCTWATRSRPPWAPRSATPGSPCW</sequence>
<name>A0A810MW05_9ACTN</name>
<gene>
    <name evidence="9" type="ORF">Prubr_17450</name>
</gene>
<organism evidence="9 10">
    <name type="scientific">Polymorphospora rubra</name>
    <dbReference type="NCBI Taxonomy" id="338584"/>
    <lineage>
        <taxon>Bacteria</taxon>
        <taxon>Bacillati</taxon>
        <taxon>Actinomycetota</taxon>
        <taxon>Actinomycetes</taxon>
        <taxon>Micromonosporales</taxon>
        <taxon>Micromonosporaceae</taxon>
        <taxon>Polymorphospora</taxon>
    </lineage>
</organism>
<keyword evidence="4" id="KW-1003">Cell membrane</keyword>
<keyword evidence="10" id="KW-1185">Reference proteome</keyword>
<evidence type="ECO:0000256" key="4">
    <source>
        <dbReference type="ARBA" id="ARBA00022475"/>
    </source>
</evidence>
<dbReference type="PANTHER" id="PTHR30472:SF24">
    <property type="entry name" value="FERRIC ENTEROBACTIN TRANSPORT SYSTEM PERMEASE PROTEIN FEPG"/>
    <property type="match status" value="1"/>
</dbReference>
<feature type="transmembrane region" description="Helical" evidence="8">
    <location>
        <begin position="85"/>
        <end position="104"/>
    </location>
</feature>
<dbReference type="AlphaFoldDB" id="A0A810MW05"/>
<dbReference type="GO" id="GO:0005886">
    <property type="term" value="C:plasma membrane"/>
    <property type="evidence" value="ECO:0007669"/>
    <property type="project" value="UniProtKB-SubCell"/>
</dbReference>
<feature type="transmembrane region" description="Helical" evidence="8">
    <location>
        <begin position="143"/>
        <end position="163"/>
    </location>
</feature>
<keyword evidence="5 8" id="KW-0812">Transmembrane</keyword>
<dbReference type="Gene3D" id="1.10.3470.10">
    <property type="entry name" value="ABC transporter involved in vitamin B12 uptake, BtuC"/>
    <property type="match status" value="1"/>
</dbReference>
<evidence type="ECO:0000256" key="2">
    <source>
        <dbReference type="ARBA" id="ARBA00007935"/>
    </source>
</evidence>
<evidence type="ECO:0000256" key="6">
    <source>
        <dbReference type="ARBA" id="ARBA00022989"/>
    </source>
</evidence>
<dbReference type="Pfam" id="PF01032">
    <property type="entry name" value="FecCD"/>
    <property type="match status" value="1"/>
</dbReference>
<comment type="similarity">
    <text evidence="2">Belongs to the binding-protein-dependent transport system permease family. FecCD subfamily.</text>
</comment>
<dbReference type="GO" id="GO:0022857">
    <property type="term" value="F:transmembrane transporter activity"/>
    <property type="evidence" value="ECO:0007669"/>
    <property type="project" value="InterPro"/>
</dbReference>
<evidence type="ECO:0000313" key="10">
    <source>
        <dbReference type="Proteomes" id="UP000680866"/>
    </source>
</evidence>
<evidence type="ECO:0000313" key="9">
    <source>
        <dbReference type="EMBL" id="BCJ64724.1"/>
    </source>
</evidence>
<evidence type="ECO:0000256" key="5">
    <source>
        <dbReference type="ARBA" id="ARBA00022692"/>
    </source>
</evidence>
<evidence type="ECO:0000256" key="3">
    <source>
        <dbReference type="ARBA" id="ARBA00022448"/>
    </source>
</evidence>
<evidence type="ECO:0008006" key="11">
    <source>
        <dbReference type="Google" id="ProtNLM"/>
    </source>
</evidence>
<dbReference type="Proteomes" id="UP000680866">
    <property type="component" value="Chromosome"/>
</dbReference>
<protein>
    <recommendedName>
        <fullName evidence="11">Transport system permease protein</fullName>
    </recommendedName>
</protein>
<evidence type="ECO:0000256" key="1">
    <source>
        <dbReference type="ARBA" id="ARBA00004651"/>
    </source>
</evidence>
<accession>A0A810MW05</accession>
<feature type="transmembrane region" description="Helical" evidence="8">
    <location>
        <begin position="116"/>
        <end position="136"/>
    </location>
</feature>
<keyword evidence="7 8" id="KW-0472">Membrane</keyword>